<name>A0A8J3D9E5_9BACT</name>
<evidence type="ECO:0000259" key="2">
    <source>
        <dbReference type="PROSITE" id="PS50263"/>
    </source>
</evidence>
<feature type="domain" description="CN hydrolase" evidence="2">
    <location>
        <begin position="44"/>
        <end position="304"/>
    </location>
</feature>
<dbReference type="PROSITE" id="PS50263">
    <property type="entry name" value="CN_HYDROLASE"/>
    <property type="match status" value="1"/>
</dbReference>
<organism evidence="3 4">
    <name type="scientific">Cerasicoccus arenae</name>
    <dbReference type="NCBI Taxonomy" id="424488"/>
    <lineage>
        <taxon>Bacteria</taxon>
        <taxon>Pseudomonadati</taxon>
        <taxon>Verrucomicrobiota</taxon>
        <taxon>Opitutia</taxon>
        <taxon>Puniceicoccales</taxon>
        <taxon>Cerasicoccaceae</taxon>
        <taxon>Cerasicoccus</taxon>
    </lineage>
</organism>
<dbReference type="InterPro" id="IPR036526">
    <property type="entry name" value="C-N_Hydrolase_sf"/>
</dbReference>
<comment type="caution">
    <text evidence="3">The sequence shown here is derived from an EMBL/GenBank/DDBJ whole genome shotgun (WGS) entry which is preliminary data.</text>
</comment>
<keyword evidence="1 3" id="KW-0378">Hydrolase</keyword>
<protein>
    <submittedName>
        <fullName evidence="3">Hydrolase</fullName>
    </submittedName>
</protein>
<proteinExistence type="predicted"/>
<dbReference type="PANTHER" id="PTHR43674">
    <property type="entry name" value="NITRILASE C965.09-RELATED"/>
    <property type="match status" value="1"/>
</dbReference>
<accession>A0A8J3D9E5</accession>
<dbReference type="EMBL" id="BMXG01000006">
    <property type="protein sequence ID" value="GHB98294.1"/>
    <property type="molecule type" value="Genomic_DNA"/>
</dbReference>
<sequence length="359" mass="40380">MPDVSSFLVNDGTPNHGPTVEASYRKLQVRTSIYDELPKRGAGIRLAIYQAQGACGDDATDANLRRLEMAVDKAKQYGAQLISFPELYLQGYTHNPETAHATAETSDGPSITRIRELAKAAKMGIVVSYGERIDRPDRAYYYDSIAVIDEHGKLLDSYQKCHLYGQQERDNWDVGDSDYPVHRIHDFPVGVVNCYECEFPELMRILALKGAKLIAGPTAADTFYRLPDGRMSAVPYPDVAKVQFPAHAYSNNLFFAYVNRCGYETRDGDSWHYRGNSMVCSPHGEILVAAHNEQDTLLVADCVPAYYGRTHPAPAYHYLKDRRPELYTQLLSKEAQFIDTSHGPIVEDTDLFSGEFRYE</sequence>
<dbReference type="GO" id="GO:0033388">
    <property type="term" value="P:putrescine biosynthetic process from arginine"/>
    <property type="evidence" value="ECO:0007669"/>
    <property type="project" value="TreeGrafter"/>
</dbReference>
<gene>
    <name evidence="3" type="ORF">GCM10007047_12940</name>
</gene>
<dbReference type="GO" id="GO:0050126">
    <property type="term" value="F:N-carbamoylputrescine amidase activity"/>
    <property type="evidence" value="ECO:0007669"/>
    <property type="project" value="TreeGrafter"/>
</dbReference>
<evidence type="ECO:0000256" key="1">
    <source>
        <dbReference type="ARBA" id="ARBA00022801"/>
    </source>
</evidence>
<dbReference type="PANTHER" id="PTHR43674:SF2">
    <property type="entry name" value="BETA-UREIDOPROPIONASE"/>
    <property type="match status" value="1"/>
</dbReference>
<dbReference type="SUPFAM" id="SSF56317">
    <property type="entry name" value="Carbon-nitrogen hydrolase"/>
    <property type="match status" value="1"/>
</dbReference>
<dbReference type="Pfam" id="PF00795">
    <property type="entry name" value="CN_hydrolase"/>
    <property type="match status" value="1"/>
</dbReference>
<reference evidence="3" key="1">
    <citation type="journal article" date="2014" name="Int. J. Syst. Evol. Microbiol.">
        <title>Complete genome sequence of Corynebacterium casei LMG S-19264T (=DSM 44701T), isolated from a smear-ripened cheese.</title>
        <authorList>
            <consortium name="US DOE Joint Genome Institute (JGI-PGF)"/>
            <person name="Walter F."/>
            <person name="Albersmeier A."/>
            <person name="Kalinowski J."/>
            <person name="Ruckert C."/>
        </authorList>
    </citation>
    <scope>NUCLEOTIDE SEQUENCE</scope>
    <source>
        <strain evidence="3">KCTC 12870</strain>
    </source>
</reference>
<evidence type="ECO:0000313" key="4">
    <source>
        <dbReference type="Proteomes" id="UP000642829"/>
    </source>
</evidence>
<evidence type="ECO:0000313" key="3">
    <source>
        <dbReference type="EMBL" id="GHB98294.1"/>
    </source>
</evidence>
<dbReference type="InterPro" id="IPR003010">
    <property type="entry name" value="C-N_Hydrolase"/>
</dbReference>
<dbReference type="Proteomes" id="UP000642829">
    <property type="component" value="Unassembled WGS sequence"/>
</dbReference>
<dbReference type="AlphaFoldDB" id="A0A8J3D9E5"/>
<dbReference type="Gene3D" id="3.60.110.10">
    <property type="entry name" value="Carbon-nitrogen hydrolase"/>
    <property type="match status" value="1"/>
</dbReference>
<dbReference type="RefSeq" id="WP_189513136.1">
    <property type="nucleotide sequence ID" value="NZ_BMXG01000006.1"/>
</dbReference>
<keyword evidence="4" id="KW-1185">Reference proteome</keyword>
<dbReference type="InterPro" id="IPR050345">
    <property type="entry name" value="Aliph_Amidase/BUP"/>
</dbReference>
<reference evidence="3" key="2">
    <citation type="submission" date="2020-09" db="EMBL/GenBank/DDBJ databases">
        <authorList>
            <person name="Sun Q."/>
            <person name="Kim S."/>
        </authorList>
    </citation>
    <scope>NUCLEOTIDE SEQUENCE</scope>
    <source>
        <strain evidence="3">KCTC 12870</strain>
    </source>
</reference>